<sequence>MKYVLVTGGVVSGLGKGVTASSIGVILKACGLRVTSIKIDPYLNTDAGTMSPFEHGEVFVLDDGGEVDLDLGNYERFLDIKLTRDNNITTGKIYQSVINKERKGDYLGKTVQVVPHIIDAIQEWIERVAMIPVDGKEGPADVCVIELGGTIGDIESMPFIEALGRFSYRVGPGNFCLVHVSLVPVLNVVGEQKTKPTQHSVRGLRALGLTPNVLACRSAMPLNDNVKEKLSQFCHVQAENIITLHDVSNIWHIPLLLRDQKAHEAILKDLNLLSLAGEPMLEEWMARAKLCDTLRDPVRIAMVGKYTGLSDSYLSVLKALLHASLNCRKKLVVEWVPSADLEAETAKEAPERFDAAWKLLKDADGILVPGGFGDRGVQGKILAAKYARENKVPFLGICLGMQIAVIEFARSVLNLKDANSTEFDPDTLNPCVIFMPEGSKTHMGGTMRLGSRRTYFQTTDCKSAKLYGNVSYVDERHRHRYEVNPDMIMELESAGLAFVGRDETGRRMEILELPDHPYFVGAQFHPEFKSRPGKPSALFLGLIAASCGQLDTILQNPNQKLTSNVSSNGPMTPKPYQNGTSKKAAKSLLNGIYPNGNGVHA</sequence>
<evidence type="ECO:0000256" key="9">
    <source>
        <dbReference type="RuleBase" id="RU810713"/>
    </source>
</evidence>
<dbReference type="SUPFAM" id="SSF52540">
    <property type="entry name" value="P-loop containing nucleoside triphosphate hydrolases"/>
    <property type="match status" value="1"/>
</dbReference>
<protein>
    <recommendedName>
        <fullName evidence="9">CTP synthase</fullName>
        <ecNumber evidence="9">6.3.4.2</ecNumber>
    </recommendedName>
    <alternativeName>
        <fullName evidence="9">UTP--ammonia ligase</fullName>
    </alternativeName>
</protein>
<keyword evidence="6 9" id="KW-0315">Glutamine amidotransferase</keyword>
<name>A0A9D5DCE7_9LILI</name>
<feature type="domain" description="CTP synthase N-terminal" evidence="12">
    <location>
        <begin position="2"/>
        <end position="272"/>
    </location>
</feature>
<dbReference type="InterPro" id="IPR027417">
    <property type="entry name" value="P-loop_NTPase"/>
</dbReference>
<dbReference type="OrthoDB" id="1739076at2759"/>
<keyword evidence="7 9" id="KW-0665">Pyrimidine biosynthesis</keyword>
<evidence type="ECO:0000313" key="14">
    <source>
        <dbReference type="Proteomes" id="UP001085076"/>
    </source>
</evidence>
<evidence type="ECO:0000256" key="7">
    <source>
        <dbReference type="ARBA" id="ARBA00022975"/>
    </source>
</evidence>
<dbReference type="FunFam" id="3.40.50.300:FF:000305">
    <property type="entry name" value="CTP synthase"/>
    <property type="match status" value="1"/>
</dbReference>
<dbReference type="HAMAP" id="MF_01227">
    <property type="entry name" value="PyrG"/>
    <property type="match status" value="1"/>
</dbReference>
<evidence type="ECO:0000259" key="12">
    <source>
        <dbReference type="Pfam" id="PF06418"/>
    </source>
</evidence>
<keyword evidence="5 9" id="KW-0067">ATP-binding</keyword>
<dbReference type="FunFam" id="3.40.50.880:FF:000012">
    <property type="entry name" value="CTP synthase"/>
    <property type="match status" value="1"/>
</dbReference>
<reference evidence="13" key="1">
    <citation type="submission" date="2021-03" db="EMBL/GenBank/DDBJ databases">
        <authorList>
            <person name="Li Z."/>
            <person name="Yang C."/>
        </authorList>
    </citation>
    <scope>NUCLEOTIDE SEQUENCE</scope>
    <source>
        <strain evidence="13">Dzin_1.0</strain>
        <tissue evidence="13">Leaf</tissue>
    </source>
</reference>
<dbReference type="EC" id="6.3.4.2" evidence="9"/>
<dbReference type="PANTHER" id="PTHR11550:SF0">
    <property type="entry name" value="CTP SYNTHASE-RELATED"/>
    <property type="match status" value="1"/>
</dbReference>
<dbReference type="InterPro" id="IPR029062">
    <property type="entry name" value="Class_I_gatase-like"/>
</dbReference>
<dbReference type="SUPFAM" id="SSF52317">
    <property type="entry name" value="Class I glutamine amidotransferase-like"/>
    <property type="match status" value="1"/>
</dbReference>
<dbReference type="GO" id="GO:0003883">
    <property type="term" value="F:CTP synthase activity"/>
    <property type="evidence" value="ECO:0007669"/>
    <property type="project" value="UniProtKB-UniRule"/>
</dbReference>
<evidence type="ECO:0000256" key="8">
    <source>
        <dbReference type="ARBA" id="ARBA00047781"/>
    </source>
</evidence>
<dbReference type="AlphaFoldDB" id="A0A9D5DCE7"/>
<dbReference type="PROSITE" id="PS51273">
    <property type="entry name" value="GATASE_TYPE_1"/>
    <property type="match status" value="1"/>
</dbReference>
<evidence type="ECO:0000256" key="1">
    <source>
        <dbReference type="ARBA" id="ARBA00005171"/>
    </source>
</evidence>
<comment type="function">
    <text evidence="9">Catalyzes the ATP-dependent amination of UTP to CTP with either L-glutamine or ammonia as the source of nitrogen.</text>
</comment>
<keyword evidence="14" id="KW-1185">Reference proteome</keyword>
<dbReference type="Pfam" id="PF06418">
    <property type="entry name" value="CTP_synth_N"/>
    <property type="match status" value="1"/>
</dbReference>
<proteinExistence type="inferred from homology"/>
<dbReference type="Gene3D" id="3.40.50.300">
    <property type="entry name" value="P-loop containing nucleotide triphosphate hydrolases"/>
    <property type="match status" value="1"/>
</dbReference>
<dbReference type="GO" id="GO:0005524">
    <property type="term" value="F:ATP binding"/>
    <property type="evidence" value="ECO:0007669"/>
    <property type="project" value="UniProtKB-KW"/>
</dbReference>
<organism evidence="13 14">
    <name type="scientific">Dioscorea zingiberensis</name>
    <dbReference type="NCBI Taxonomy" id="325984"/>
    <lineage>
        <taxon>Eukaryota</taxon>
        <taxon>Viridiplantae</taxon>
        <taxon>Streptophyta</taxon>
        <taxon>Embryophyta</taxon>
        <taxon>Tracheophyta</taxon>
        <taxon>Spermatophyta</taxon>
        <taxon>Magnoliopsida</taxon>
        <taxon>Liliopsida</taxon>
        <taxon>Dioscoreales</taxon>
        <taxon>Dioscoreaceae</taxon>
        <taxon>Dioscorea</taxon>
    </lineage>
</organism>
<dbReference type="InterPro" id="IPR033828">
    <property type="entry name" value="GATase1_CTP_Synthase"/>
</dbReference>
<accession>A0A9D5DCE7</accession>
<evidence type="ECO:0000256" key="3">
    <source>
        <dbReference type="ARBA" id="ARBA00022598"/>
    </source>
</evidence>
<feature type="domain" description="Glutamine amidotransferase" evidence="11">
    <location>
        <begin position="310"/>
        <end position="543"/>
    </location>
</feature>
<comment type="similarity">
    <text evidence="2 9">Belongs to the CTP synthase family.</text>
</comment>
<evidence type="ECO:0000313" key="13">
    <source>
        <dbReference type="EMBL" id="KAJ0989351.1"/>
    </source>
</evidence>
<dbReference type="Proteomes" id="UP001085076">
    <property type="component" value="Miscellaneous, Linkage group lg01"/>
</dbReference>
<dbReference type="InterPro" id="IPR017456">
    <property type="entry name" value="CTP_synthase_N"/>
</dbReference>
<dbReference type="GO" id="GO:0042802">
    <property type="term" value="F:identical protein binding"/>
    <property type="evidence" value="ECO:0007669"/>
    <property type="project" value="TreeGrafter"/>
</dbReference>
<dbReference type="PANTHER" id="PTHR11550">
    <property type="entry name" value="CTP SYNTHASE"/>
    <property type="match status" value="1"/>
</dbReference>
<comment type="pathway">
    <text evidence="1 9">Pyrimidine metabolism; CTP biosynthesis via de novo pathway; CTP from UDP: step 2/2.</text>
</comment>
<dbReference type="CDD" id="cd01746">
    <property type="entry name" value="GATase1_CTP_Synthase"/>
    <property type="match status" value="1"/>
</dbReference>
<evidence type="ECO:0000256" key="6">
    <source>
        <dbReference type="ARBA" id="ARBA00022962"/>
    </source>
</evidence>
<dbReference type="Pfam" id="PF00117">
    <property type="entry name" value="GATase"/>
    <property type="match status" value="1"/>
</dbReference>
<dbReference type="CDD" id="cd03113">
    <property type="entry name" value="CTPS_N"/>
    <property type="match status" value="1"/>
</dbReference>
<evidence type="ECO:0000256" key="2">
    <source>
        <dbReference type="ARBA" id="ARBA00007533"/>
    </source>
</evidence>
<reference evidence="13" key="2">
    <citation type="journal article" date="2022" name="Hortic Res">
        <title>The genome of Dioscorea zingiberensis sheds light on the biosynthesis, origin and evolution of the medicinally important diosgenin saponins.</title>
        <authorList>
            <person name="Li Y."/>
            <person name="Tan C."/>
            <person name="Li Z."/>
            <person name="Guo J."/>
            <person name="Li S."/>
            <person name="Chen X."/>
            <person name="Wang C."/>
            <person name="Dai X."/>
            <person name="Yang H."/>
            <person name="Song W."/>
            <person name="Hou L."/>
            <person name="Xu J."/>
            <person name="Tong Z."/>
            <person name="Xu A."/>
            <person name="Yuan X."/>
            <person name="Wang W."/>
            <person name="Yang Q."/>
            <person name="Chen L."/>
            <person name="Sun Z."/>
            <person name="Wang K."/>
            <person name="Pan B."/>
            <person name="Chen J."/>
            <person name="Bao Y."/>
            <person name="Liu F."/>
            <person name="Qi X."/>
            <person name="Gang D.R."/>
            <person name="Wen J."/>
            <person name="Li J."/>
        </authorList>
    </citation>
    <scope>NUCLEOTIDE SEQUENCE</scope>
    <source>
        <strain evidence="13">Dzin_1.0</strain>
    </source>
</reference>
<feature type="region of interest" description="Disordered" evidence="10">
    <location>
        <begin position="561"/>
        <end position="581"/>
    </location>
</feature>
<dbReference type="GO" id="GO:0044210">
    <property type="term" value="P:'de novo' CTP biosynthetic process"/>
    <property type="evidence" value="ECO:0007669"/>
    <property type="project" value="UniProtKB-UniRule"/>
</dbReference>
<dbReference type="EMBL" id="JAGGNH010000001">
    <property type="protein sequence ID" value="KAJ0989351.1"/>
    <property type="molecule type" value="Genomic_DNA"/>
</dbReference>
<comment type="caution">
    <text evidence="13">The sequence shown here is derived from an EMBL/GenBank/DDBJ whole genome shotgun (WGS) entry which is preliminary data.</text>
</comment>
<evidence type="ECO:0000256" key="10">
    <source>
        <dbReference type="SAM" id="MobiDB-lite"/>
    </source>
</evidence>
<dbReference type="GO" id="GO:0019856">
    <property type="term" value="P:pyrimidine nucleobase biosynthetic process"/>
    <property type="evidence" value="ECO:0007669"/>
    <property type="project" value="TreeGrafter"/>
</dbReference>
<keyword evidence="4 9" id="KW-0547">Nucleotide-binding</keyword>
<evidence type="ECO:0000256" key="5">
    <source>
        <dbReference type="ARBA" id="ARBA00022840"/>
    </source>
</evidence>
<dbReference type="NCBIfam" id="TIGR00337">
    <property type="entry name" value="PyrG"/>
    <property type="match status" value="1"/>
</dbReference>
<dbReference type="NCBIfam" id="NF003792">
    <property type="entry name" value="PRK05380.1"/>
    <property type="match status" value="1"/>
</dbReference>
<dbReference type="InterPro" id="IPR004468">
    <property type="entry name" value="CTP_synthase"/>
</dbReference>
<gene>
    <name evidence="13" type="ORF">J5N97_007707</name>
</gene>
<dbReference type="Gene3D" id="3.40.50.880">
    <property type="match status" value="1"/>
</dbReference>
<evidence type="ECO:0000256" key="4">
    <source>
        <dbReference type="ARBA" id="ARBA00022741"/>
    </source>
</evidence>
<keyword evidence="3 9" id="KW-0436">Ligase</keyword>
<comment type="catalytic activity">
    <reaction evidence="8 9">
        <text>UTP + L-glutamine + ATP + H2O = CTP + L-glutamate + ADP + phosphate + 2 H(+)</text>
        <dbReference type="Rhea" id="RHEA:26426"/>
        <dbReference type="ChEBI" id="CHEBI:15377"/>
        <dbReference type="ChEBI" id="CHEBI:15378"/>
        <dbReference type="ChEBI" id="CHEBI:29985"/>
        <dbReference type="ChEBI" id="CHEBI:30616"/>
        <dbReference type="ChEBI" id="CHEBI:37563"/>
        <dbReference type="ChEBI" id="CHEBI:43474"/>
        <dbReference type="ChEBI" id="CHEBI:46398"/>
        <dbReference type="ChEBI" id="CHEBI:58359"/>
        <dbReference type="ChEBI" id="CHEBI:456216"/>
        <dbReference type="EC" id="6.3.4.2"/>
    </reaction>
</comment>
<dbReference type="InterPro" id="IPR017926">
    <property type="entry name" value="GATASE"/>
</dbReference>
<evidence type="ECO:0000259" key="11">
    <source>
        <dbReference type="Pfam" id="PF00117"/>
    </source>
</evidence>